<dbReference type="GO" id="GO:0051301">
    <property type="term" value="P:cell division"/>
    <property type="evidence" value="ECO:0007669"/>
    <property type="project" value="UniProtKB-KW"/>
</dbReference>
<comment type="cofactor">
    <cofactor evidence="1 10">
        <name>a divalent metal cation</name>
        <dbReference type="ChEBI" id="CHEBI:60240"/>
    </cofactor>
</comment>
<comment type="similarity">
    <text evidence="3 10">Belongs to the eukaryotic release factor 1 family. Pelota subfamily.</text>
</comment>
<keyword evidence="8" id="KW-0469">Meiosis</keyword>
<dbReference type="SUPFAM" id="SSF53137">
    <property type="entry name" value="Translational machinery components"/>
    <property type="match status" value="1"/>
</dbReference>
<dbReference type="GO" id="GO:0071025">
    <property type="term" value="P:RNA surveillance"/>
    <property type="evidence" value="ECO:0007669"/>
    <property type="project" value="InterPro"/>
</dbReference>
<name>A0A0A2J5R0_PENEN</name>
<dbReference type="OrthoDB" id="10249111at2759"/>
<keyword evidence="6 10" id="KW-0479">Metal-binding</keyword>
<dbReference type="Gene3D" id="3.30.1330.30">
    <property type="match status" value="1"/>
</dbReference>
<keyword evidence="5" id="KW-0132">Cell division</keyword>
<dbReference type="GO" id="GO:0006412">
    <property type="term" value="P:translation"/>
    <property type="evidence" value="ECO:0007669"/>
    <property type="project" value="UniProtKB-ARBA"/>
</dbReference>
<dbReference type="RefSeq" id="XP_016593392.1">
    <property type="nucleotide sequence ID" value="XM_016742863.1"/>
</dbReference>
<keyword evidence="4 10" id="KW-0963">Cytoplasm</keyword>
<evidence type="ECO:0000256" key="6">
    <source>
        <dbReference type="ARBA" id="ARBA00022723"/>
    </source>
</evidence>
<dbReference type="InterPro" id="IPR042226">
    <property type="entry name" value="eFR1_2_sf"/>
</dbReference>
<evidence type="ECO:0000256" key="3">
    <source>
        <dbReference type="ARBA" id="ARBA00009504"/>
    </source>
</evidence>
<evidence type="ECO:0000313" key="13">
    <source>
        <dbReference type="Proteomes" id="UP000030143"/>
    </source>
</evidence>
<dbReference type="GO" id="GO:0070966">
    <property type="term" value="P:nuclear-transcribed mRNA catabolic process, no-go decay"/>
    <property type="evidence" value="ECO:0007669"/>
    <property type="project" value="InterPro"/>
</dbReference>
<keyword evidence="9" id="KW-0131">Cell cycle</keyword>
<dbReference type="GO" id="GO:1990533">
    <property type="term" value="C:Dom34-Hbs1 complex"/>
    <property type="evidence" value="ECO:0007669"/>
    <property type="project" value="UniProtKB-ARBA"/>
</dbReference>
<dbReference type="EMBL" id="JQFZ01000355">
    <property type="protein sequence ID" value="KGO50111.1"/>
    <property type="molecule type" value="Genomic_DNA"/>
</dbReference>
<dbReference type="FunFam" id="2.30.30.870:FF:000001">
    <property type="entry name" value="Protein pelota homolog"/>
    <property type="match status" value="1"/>
</dbReference>
<dbReference type="Gene3D" id="2.30.30.870">
    <property type="entry name" value="Pelota, domain A"/>
    <property type="match status" value="1"/>
</dbReference>
<dbReference type="PANTHER" id="PTHR10853">
    <property type="entry name" value="PELOTA"/>
    <property type="match status" value="1"/>
</dbReference>
<evidence type="ECO:0000313" key="12">
    <source>
        <dbReference type="EMBL" id="KGO50111.1"/>
    </source>
</evidence>
<feature type="domain" description="eRF1/Pelota-like N-terminal" evidence="11">
    <location>
        <begin position="1"/>
        <end position="138"/>
    </location>
</feature>
<keyword evidence="13" id="KW-1185">Reference proteome</keyword>
<dbReference type="GO" id="GO:0032790">
    <property type="term" value="P:ribosome disassembly"/>
    <property type="evidence" value="ECO:0007669"/>
    <property type="project" value="TreeGrafter"/>
</dbReference>
<evidence type="ECO:0000256" key="7">
    <source>
        <dbReference type="ARBA" id="ARBA00022776"/>
    </source>
</evidence>
<dbReference type="HOGENOM" id="CLU_023334_3_1_1"/>
<dbReference type="Pfam" id="PF03465">
    <property type="entry name" value="eRF1_3"/>
    <property type="match status" value="1"/>
</dbReference>
<dbReference type="SMART" id="SM01194">
    <property type="entry name" value="eRF1_1"/>
    <property type="match status" value="1"/>
</dbReference>
<evidence type="ECO:0000256" key="1">
    <source>
        <dbReference type="ARBA" id="ARBA00001968"/>
    </source>
</evidence>
<dbReference type="FunFam" id="3.30.420.60:FF:000004">
    <property type="entry name" value="Protein DOM34 homolog"/>
    <property type="match status" value="1"/>
</dbReference>
<dbReference type="InterPro" id="IPR005142">
    <property type="entry name" value="eRF1_3"/>
</dbReference>
<dbReference type="AlphaFoldDB" id="A0A0A2J5R0"/>
<dbReference type="GO" id="GO:0051321">
    <property type="term" value="P:meiotic cell cycle"/>
    <property type="evidence" value="ECO:0007669"/>
    <property type="project" value="UniProtKB-KW"/>
</dbReference>
<accession>A0A0A2J5R0</accession>
<evidence type="ECO:0000256" key="2">
    <source>
        <dbReference type="ARBA" id="ARBA00004496"/>
    </source>
</evidence>
<evidence type="ECO:0000256" key="10">
    <source>
        <dbReference type="RuleBase" id="RU362019"/>
    </source>
</evidence>
<comment type="function">
    <text evidence="10">Component of the Dom34-Hbs1 complex, a complex that recognizes stalled ribosomes and triggers the No-Go Decay (NGD) pathway (PubMed:20890290). In the Dom34-Hbs1 complex, dom34 recognizes ribosomes stalled at the 3' end of an mRNA and engages stalled ribosomes by destabilizing mRNA in the mRNA channel. Following ribosome-binding, the Dom34-Hbs1 complex promotes the disassembly of stalled ribosomes, followed by degradation of damaged mRNAs as part of the NGD pathway.</text>
</comment>
<reference evidence="12 13" key="1">
    <citation type="journal article" date="2015" name="Mol. Plant Microbe Interact.">
        <title>Genome, transcriptome, and functional analyses of Penicillium expansum provide new insights into secondary metabolism and pathogenicity.</title>
        <authorList>
            <person name="Ballester A.R."/>
            <person name="Marcet-Houben M."/>
            <person name="Levin E."/>
            <person name="Sela N."/>
            <person name="Selma-Lazaro C."/>
            <person name="Carmona L."/>
            <person name="Wisniewski M."/>
            <person name="Droby S."/>
            <person name="Gonzalez-Candelas L."/>
            <person name="Gabaldon T."/>
        </authorList>
    </citation>
    <scope>NUCLEOTIDE SEQUENCE [LARGE SCALE GENOMIC DNA]</scope>
    <source>
        <strain evidence="12 13">MD-8</strain>
    </source>
</reference>
<proteinExistence type="inferred from homology"/>
<evidence type="ECO:0000259" key="11">
    <source>
        <dbReference type="SMART" id="SM01194"/>
    </source>
</evidence>
<dbReference type="InterPro" id="IPR005140">
    <property type="entry name" value="eRF1_Pelota-like_N"/>
</dbReference>
<evidence type="ECO:0000256" key="5">
    <source>
        <dbReference type="ARBA" id="ARBA00022618"/>
    </source>
</evidence>
<dbReference type="GO" id="GO:0070651">
    <property type="term" value="P:nonfunctional rRNA decay"/>
    <property type="evidence" value="ECO:0007669"/>
    <property type="project" value="TreeGrafter"/>
</dbReference>
<sequence length="403" mass="44350">MRCIKNKIEHNGSGAVTLCPDEPEDMWHAYNLIRPGDILRASAIRRVTTVQDTGSTSSARVHLNLIIRVKNLDFDPQSSQLHVSGQIMNETPHTKIGQFHTLDLELNRNFTLEKEVGSDGEGVGWDSIAIESLKDAVDEGGKRRAEAVAVVMQEGLAHICFIGQFQTILKQKVEMSVPRKRQGGGDHDKGMNKFFKVTLETLLRQMEFNTSLTSGANNEAVRPVLLASPGFVASGFQKYIQSEASTTTPGLKRLLPSLVVVHSASGYTNSLSEVLQSPAVKTILADTKYARETKLMDDFLEQLRKETNKATYGPREVEYAVEQGAVGRGGGVLIVSNRLFRSQNIAERKRWVSLVDRVRDVEGGDVRILSSDHESGKRLEGLGGIAALLTFPLVEPDLDSDVE</sequence>
<dbReference type="InterPro" id="IPR029064">
    <property type="entry name" value="Ribosomal_eL30-like_sf"/>
</dbReference>
<evidence type="ECO:0000256" key="8">
    <source>
        <dbReference type="ARBA" id="ARBA00023254"/>
    </source>
</evidence>
<dbReference type="InterPro" id="IPR004405">
    <property type="entry name" value="TF_pelota"/>
</dbReference>
<keyword evidence="7" id="KW-0498">Mitosis</keyword>
<dbReference type="NCBIfam" id="TIGR00111">
    <property type="entry name" value="pelota"/>
    <property type="match status" value="1"/>
</dbReference>
<dbReference type="GO" id="GO:0046872">
    <property type="term" value="F:metal ion binding"/>
    <property type="evidence" value="ECO:0007669"/>
    <property type="project" value="UniProtKB-KW"/>
</dbReference>
<dbReference type="SUPFAM" id="SSF159065">
    <property type="entry name" value="Dom34/Pelota N-terminal domain-like"/>
    <property type="match status" value="1"/>
</dbReference>
<protein>
    <recommendedName>
        <fullName evidence="10">Protein DOM34 homolog</fullName>
    </recommendedName>
</protein>
<dbReference type="GO" id="GO:0005737">
    <property type="term" value="C:cytoplasm"/>
    <property type="evidence" value="ECO:0007669"/>
    <property type="project" value="UniProtKB-SubCell"/>
</dbReference>
<dbReference type="GeneID" id="27678282"/>
<dbReference type="VEuPathDB" id="FungiDB:PEXP_107300"/>
<evidence type="ECO:0000256" key="4">
    <source>
        <dbReference type="ARBA" id="ARBA00022490"/>
    </source>
</evidence>
<organism evidence="12 13">
    <name type="scientific">Penicillium expansum</name>
    <name type="common">Blue mold rot fungus</name>
    <dbReference type="NCBI Taxonomy" id="27334"/>
    <lineage>
        <taxon>Eukaryota</taxon>
        <taxon>Fungi</taxon>
        <taxon>Dikarya</taxon>
        <taxon>Ascomycota</taxon>
        <taxon>Pezizomycotina</taxon>
        <taxon>Eurotiomycetes</taxon>
        <taxon>Eurotiomycetidae</taxon>
        <taxon>Eurotiales</taxon>
        <taxon>Aspergillaceae</taxon>
        <taxon>Penicillium</taxon>
    </lineage>
</organism>
<dbReference type="Pfam" id="PF26356">
    <property type="entry name" value="Pelota_N"/>
    <property type="match status" value="1"/>
</dbReference>
<dbReference type="PhylomeDB" id="A0A0A2J5R0"/>
<comment type="subcellular location">
    <subcellularLocation>
        <location evidence="2 10">Cytoplasm</location>
    </subcellularLocation>
</comment>
<comment type="caution">
    <text evidence="12">The sequence shown here is derived from an EMBL/GenBank/DDBJ whole genome shotgun (WGS) entry which is preliminary data.</text>
</comment>
<evidence type="ECO:0000256" key="9">
    <source>
        <dbReference type="ARBA" id="ARBA00023306"/>
    </source>
</evidence>
<dbReference type="PANTHER" id="PTHR10853:SF0">
    <property type="entry name" value="PROTEIN PELOTA HOMOLOG"/>
    <property type="match status" value="1"/>
</dbReference>
<dbReference type="Gene3D" id="3.30.420.60">
    <property type="entry name" value="eRF1 domain 2"/>
    <property type="match status" value="1"/>
</dbReference>
<dbReference type="FunFam" id="3.30.1330.30:FF:000008">
    <property type="entry name" value="Protein pelota homolog"/>
    <property type="match status" value="1"/>
</dbReference>
<dbReference type="GO" id="GO:0070481">
    <property type="term" value="P:nuclear-transcribed mRNA catabolic process, non-stop decay"/>
    <property type="evidence" value="ECO:0007669"/>
    <property type="project" value="InterPro"/>
</dbReference>
<dbReference type="InterPro" id="IPR005141">
    <property type="entry name" value="eRF1_2"/>
</dbReference>
<dbReference type="InterPro" id="IPR058547">
    <property type="entry name" value="Pelota_N"/>
</dbReference>
<dbReference type="InterPro" id="IPR038069">
    <property type="entry name" value="Pelota/DOM34_N"/>
</dbReference>
<dbReference type="SUPFAM" id="SSF55315">
    <property type="entry name" value="L30e-like"/>
    <property type="match status" value="1"/>
</dbReference>
<dbReference type="STRING" id="27334.A0A0A2J5R0"/>
<dbReference type="Pfam" id="PF03464">
    <property type="entry name" value="eRF1_2"/>
    <property type="match status" value="1"/>
</dbReference>
<dbReference type="Proteomes" id="UP000030143">
    <property type="component" value="Unassembled WGS sequence"/>
</dbReference>
<gene>
    <name evidence="12" type="ORF">PEX2_055890</name>
</gene>